<organism evidence="2 3">
    <name type="scientific">Streptomyces fradiae ATCC 10745 = DSM 40063</name>
    <dbReference type="NCBI Taxonomy" id="1319510"/>
    <lineage>
        <taxon>Bacteria</taxon>
        <taxon>Bacillati</taxon>
        <taxon>Actinomycetota</taxon>
        <taxon>Actinomycetes</taxon>
        <taxon>Kitasatosporales</taxon>
        <taxon>Streptomycetaceae</taxon>
        <taxon>Streptomyces</taxon>
    </lineage>
</organism>
<feature type="compositionally biased region" description="Low complexity" evidence="1">
    <location>
        <begin position="41"/>
        <end position="57"/>
    </location>
</feature>
<dbReference type="AlphaFoldDB" id="A0A1Y2NQK8"/>
<reference evidence="2 3" key="1">
    <citation type="submission" date="2016-09" db="EMBL/GenBank/DDBJ databases">
        <title>Streptomyces fradiae DSM40063, a candidate organism with high potential of specific P450 cytochromes.</title>
        <authorList>
            <person name="Grumaz C."/>
            <person name="Vainshtein Y."/>
            <person name="Kirstahler P."/>
            <person name="Sohn K."/>
        </authorList>
    </citation>
    <scope>NUCLEOTIDE SEQUENCE [LARGE SCALE GENOMIC DNA]</scope>
    <source>
        <strain evidence="2 3">DSM 40063</strain>
    </source>
</reference>
<sequence>MPGATGSDGSRRASHRNSGAPNRAVTTPAATSLPVGEVTRASRSAASSSVAPHRAAAGSRTTCRRTPASRTRCGAARPTKPIGPVTATAHAVSSTDSSTAVSRTRPTGTPSPRAVSSPVPRMSSVRASSSPPPSPAASSGSTVKDRALSATARDPCPQKNTAPVSSWKSTTSTAVTLDSASVTDTPASTRWAGRPRDPPATVWTSAAASSPPAKATPPRGRSPGEKPVIALTVTAR</sequence>
<proteinExistence type="predicted"/>
<feature type="compositionally biased region" description="Polar residues" evidence="1">
    <location>
        <begin position="16"/>
        <end position="30"/>
    </location>
</feature>
<accession>A0A1Y2NQK8</accession>
<dbReference type="Proteomes" id="UP000194318">
    <property type="component" value="Unassembled WGS sequence"/>
</dbReference>
<feature type="compositionally biased region" description="Polar residues" evidence="1">
    <location>
        <begin position="158"/>
        <end position="188"/>
    </location>
</feature>
<feature type="compositionally biased region" description="Low complexity" evidence="1">
    <location>
        <begin position="85"/>
        <end position="129"/>
    </location>
</feature>
<evidence type="ECO:0000313" key="2">
    <source>
        <dbReference type="EMBL" id="OSY49792.1"/>
    </source>
</evidence>
<dbReference type="EMBL" id="MIFZ01000307">
    <property type="protein sequence ID" value="OSY49792.1"/>
    <property type="molecule type" value="Genomic_DNA"/>
</dbReference>
<name>A0A1Y2NQK8_STRFR</name>
<evidence type="ECO:0000313" key="3">
    <source>
        <dbReference type="Proteomes" id="UP000194318"/>
    </source>
</evidence>
<gene>
    <name evidence="2" type="ORF">BG846_04586</name>
</gene>
<feature type="region of interest" description="Disordered" evidence="1">
    <location>
        <begin position="1"/>
        <end position="236"/>
    </location>
</feature>
<protein>
    <submittedName>
        <fullName evidence="2">Uncharacterized protein</fullName>
    </submittedName>
</protein>
<comment type="caution">
    <text evidence="2">The sequence shown here is derived from an EMBL/GenBank/DDBJ whole genome shotgun (WGS) entry which is preliminary data.</text>
</comment>
<evidence type="ECO:0000256" key="1">
    <source>
        <dbReference type="SAM" id="MobiDB-lite"/>
    </source>
</evidence>
<feature type="compositionally biased region" description="Low complexity" evidence="1">
    <location>
        <begin position="199"/>
        <end position="218"/>
    </location>
</feature>